<organism evidence="3 4">
    <name type="scientific">Euplotes crassus</name>
    <dbReference type="NCBI Taxonomy" id="5936"/>
    <lineage>
        <taxon>Eukaryota</taxon>
        <taxon>Sar</taxon>
        <taxon>Alveolata</taxon>
        <taxon>Ciliophora</taxon>
        <taxon>Intramacronucleata</taxon>
        <taxon>Spirotrichea</taxon>
        <taxon>Hypotrichia</taxon>
        <taxon>Euplotida</taxon>
        <taxon>Euplotidae</taxon>
        <taxon>Moneuplotes</taxon>
    </lineage>
</organism>
<dbReference type="SMART" id="SM00577">
    <property type="entry name" value="CPDc"/>
    <property type="match status" value="1"/>
</dbReference>
<dbReference type="InterPro" id="IPR004274">
    <property type="entry name" value="FCP1_dom"/>
</dbReference>
<feature type="compositionally biased region" description="Basic and acidic residues" evidence="1">
    <location>
        <begin position="178"/>
        <end position="195"/>
    </location>
</feature>
<protein>
    <recommendedName>
        <fullName evidence="2">FCP1 homology domain-containing protein</fullName>
    </recommendedName>
</protein>
<evidence type="ECO:0000259" key="2">
    <source>
        <dbReference type="PROSITE" id="PS50969"/>
    </source>
</evidence>
<feature type="region of interest" description="Disordered" evidence="1">
    <location>
        <begin position="425"/>
        <end position="456"/>
    </location>
</feature>
<dbReference type="InterPro" id="IPR050365">
    <property type="entry name" value="TIM50"/>
</dbReference>
<feature type="region of interest" description="Disordered" evidence="1">
    <location>
        <begin position="178"/>
        <end position="218"/>
    </location>
</feature>
<dbReference type="Pfam" id="PF03031">
    <property type="entry name" value="NIF"/>
    <property type="match status" value="1"/>
</dbReference>
<accession>A0AAD1XM12</accession>
<dbReference type="Gene3D" id="3.40.50.1000">
    <property type="entry name" value="HAD superfamily/HAD-like"/>
    <property type="match status" value="1"/>
</dbReference>
<dbReference type="InterPro" id="IPR023214">
    <property type="entry name" value="HAD_sf"/>
</dbReference>
<dbReference type="CDD" id="cd07521">
    <property type="entry name" value="HAD_FCP1-like"/>
    <property type="match status" value="1"/>
</dbReference>
<feature type="domain" description="FCP1 homology" evidence="2">
    <location>
        <begin position="623"/>
        <end position="795"/>
    </location>
</feature>
<proteinExistence type="predicted"/>
<evidence type="ECO:0000256" key="1">
    <source>
        <dbReference type="SAM" id="MobiDB-lite"/>
    </source>
</evidence>
<dbReference type="InterPro" id="IPR036412">
    <property type="entry name" value="HAD-like_sf"/>
</dbReference>
<dbReference type="InterPro" id="IPR011948">
    <property type="entry name" value="Dullard_phosphatase"/>
</dbReference>
<dbReference type="PROSITE" id="PS50969">
    <property type="entry name" value="FCP1"/>
    <property type="match status" value="1"/>
</dbReference>
<dbReference type="PANTHER" id="PTHR12210">
    <property type="entry name" value="DULLARD PROTEIN PHOSPHATASE"/>
    <property type="match status" value="1"/>
</dbReference>
<dbReference type="EMBL" id="CAMPGE010016807">
    <property type="protein sequence ID" value="CAI2375341.1"/>
    <property type="molecule type" value="Genomic_DNA"/>
</dbReference>
<dbReference type="GO" id="GO:0016791">
    <property type="term" value="F:phosphatase activity"/>
    <property type="evidence" value="ECO:0007669"/>
    <property type="project" value="InterPro"/>
</dbReference>
<name>A0AAD1XM12_EUPCR</name>
<dbReference type="AlphaFoldDB" id="A0AAD1XM12"/>
<evidence type="ECO:0000313" key="4">
    <source>
        <dbReference type="Proteomes" id="UP001295684"/>
    </source>
</evidence>
<comment type="caution">
    <text evidence="3">The sequence shown here is derived from an EMBL/GenBank/DDBJ whole genome shotgun (WGS) entry which is preliminary data.</text>
</comment>
<keyword evidence="4" id="KW-1185">Reference proteome</keyword>
<dbReference type="SUPFAM" id="SSF56784">
    <property type="entry name" value="HAD-like"/>
    <property type="match status" value="1"/>
</dbReference>
<dbReference type="NCBIfam" id="TIGR02251">
    <property type="entry name" value="HIF-SF_euk"/>
    <property type="match status" value="1"/>
</dbReference>
<reference evidence="3" key="1">
    <citation type="submission" date="2023-07" db="EMBL/GenBank/DDBJ databases">
        <authorList>
            <consortium name="AG Swart"/>
            <person name="Singh M."/>
            <person name="Singh A."/>
            <person name="Seah K."/>
            <person name="Emmerich C."/>
        </authorList>
    </citation>
    <scope>NUCLEOTIDE SEQUENCE</scope>
    <source>
        <strain evidence="3">DP1</strain>
    </source>
</reference>
<gene>
    <name evidence="3" type="ORF">ECRASSUSDP1_LOCUS16703</name>
</gene>
<sequence length="1009" mass="116968">MENPNSYRRKRRMLHNTIFQTQEQLDEKDEGEKSINATIIKENPYSAIGAQNDRHRLRGTTNAKLDKVLRENQRYECNPFDDELDQQVSPFRYSVHSGPEEGIDCLRESNPFFNFSSDTAHKVFDKLVKNNHDPRQRLTTMKQETVKVEQQKAMKRSGSMHKIENKMKSVSKILKLEGRVEESTQEKKESRDSALKKPPIAKNSFVRESPYKGSFSLKNKNNERMKNLMYGTKRRQSNADKNIMDILNSSIKRRNSESKKDTLDNSSRYVRRTMNIDDTSNQISRHGKSFSPNFSAPKIRNNTAYKRKKSDSCYYKPVDPFEESKMSPFVSAADNIEELEYKPGGAPLLDENDNSFLNNDQIIQDLEFEVSREHYSRTMNDHRVSTYKVRDSNRRKRLRKSSAEKENNFKASIINTADLPELAAQNHSRSMRNSRAEENERPSQCKSTGDLRNPQLDQSVDSIGEAADVTISMEDLPLTPTMSVLSPTDMFNPTGLKKVEVQAKAEVKYSRDFVRNQRFGRLNKHADIVSYENHEIFPDYPGYYFREIYRNTALELLESNQKLDVELTDHERNCDNDSVIPELTDRIVDDNKVHATQSMQGLYYINTLQPTDAYKDQKVTLPPTDKKKLAVFDMDETLIHCVFDRAALAKKTNGIGKTDVMLKFKFSSEGLEYLPVNIRPFIRECLLELKQYYQIIVFTASKKEYADTILDHIDPDGELIEYRCYRDSCYTTRDYVYIKDLRIFEDQWEMKDIVLIDNAVHSFGFQIDNGIPMLPFFNDKKDKEMIYLAHYLKELYKQDDLRPMIENTFWIRRLTNNQILEAIEGVIEYAIEEVEEYVDDDFEFDELEKIDPNSGEGPIRESVTDLEITDDVDEREGETESSSSIAMYTRTMPCKPSSADDRMSNLHFNAQADHARTMPLKNQRFDKDSDDFSGPPTLSGDDVQAVKQERKKSKYLSNTQKVGLFNYKEAAVNATESSKDESWLQKNLNKLKSSFRVSGRSIQSDSDCI</sequence>
<dbReference type="Proteomes" id="UP001295684">
    <property type="component" value="Unassembled WGS sequence"/>
</dbReference>
<feature type="compositionally biased region" description="Basic and acidic residues" evidence="1">
    <location>
        <begin position="434"/>
        <end position="443"/>
    </location>
</feature>
<evidence type="ECO:0000313" key="3">
    <source>
        <dbReference type="EMBL" id="CAI2375341.1"/>
    </source>
</evidence>